<dbReference type="Proteomes" id="UP001594288">
    <property type="component" value="Unassembled WGS sequence"/>
</dbReference>
<evidence type="ECO:0000313" key="2">
    <source>
        <dbReference type="Proteomes" id="UP001594288"/>
    </source>
</evidence>
<accession>A0ABV6YQC1</accession>
<dbReference type="InterPro" id="IPR021457">
    <property type="entry name" value="DUF3108"/>
</dbReference>
<organism evidence="1 2">
    <name type="scientific">Eiseniibacteriota bacterium</name>
    <dbReference type="NCBI Taxonomy" id="2212470"/>
    <lineage>
        <taxon>Bacteria</taxon>
        <taxon>Candidatus Eiseniibacteriota</taxon>
    </lineage>
</organism>
<reference evidence="1 2" key="1">
    <citation type="submission" date="2024-09" db="EMBL/GenBank/DDBJ databases">
        <authorList>
            <person name="D'Angelo T."/>
        </authorList>
    </citation>
    <scope>NUCLEOTIDE SEQUENCE [LARGE SCALE GENOMIC DNA]</scope>
    <source>
        <strain evidence="1">SAG AM-311-F02</strain>
    </source>
</reference>
<protein>
    <submittedName>
        <fullName evidence="1">DUF3108 domain-containing protein</fullName>
    </submittedName>
</protein>
<gene>
    <name evidence="1" type="ORF">ACFL2Z_04265</name>
</gene>
<dbReference type="EMBL" id="JBHPEI010000068">
    <property type="protein sequence ID" value="MFC1800107.1"/>
    <property type="molecule type" value="Genomic_DNA"/>
</dbReference>
<dbReference type="Pfam" id="PF11306">
    <property type="entry name" value="DUF3108"/>
    <property type="match status" value="1"/>
</dbReference>
<comment type="caution">
    <text evidence="1">The sequence shown here is derived from an EMBL/GenBank/DDBJ whole genome shotgun (WGS) entry which is preliminary data.</text>
</comment>
<evidence type="ECO:0000313" key="1">
    <source>
        <dbReference type="EMBL" id="MFC1800107.1"/>
    </source>
</evidence>
<keyword evidence="2" id="KW-1185">Reference proteome</keyword>
<sequence length="237" mass="26046">LVSAPGMKLCQGGEFAPLLIEGERLEFEITYGGIPAGNASLEVTGMETARGKVLRITSRAQSNDVISVFFHVDDRLIAEVDAATLESKYFEKRLREGPFEKDEWATYGHSESGGVVRTKNREYAVDPGTRDILSALYYVRGQDLKVGEDVTVNTFEGGKNYAARVKVLRSERLSVGDDDIDCLVIEPEIKEGAFAKTGNLQIWVTDDDLKIPVLMKSKVAIGSFVAKLVRSSHEEGV</sequence>
<feature type="non-terminal residue" evidence="1">
    <location>
        <position position="1"/>
    </location>
</feature>
<proteinExistence type="predicted"/>
<name>A0ABV6YQC1_UNCEI</name>